<feature type="transmembrane region" description="Helical" evidence="8">
    <location>
        <begin position="141"/>
        <end position="159"/>
    </location>
</feature>
<evidence type="ECO:0000256" key="8">
    <source>
        <dbReference type="SAM" id="Phobius"/>
    </source>
</evidence>
<feature type="transmembrane region" description="Helical" evidence="8">
    <location>
        <begin position="171"/>
        <end position="193"/>
    </location>
</feature>
<dbReference type="PANTHER" id="PTHR42703:SF1">
    <property type="entry name" value="NA(+)_H(+) ANTIPORTER SUBUNIT D1"/>
    <property type="match status" value="1"/>
</dbReference>
<protein>
    <submittedName>
        <fullName evidence="10">Monovalent cation/H+ antiporter subunit D family protein</fullName>
    </submittedName>
</protein>
<keyword evidence="3" id="KW-1003">Cell membrane</keyword>
<proteinExistence type="inferred from homology"/>
<evidence type="ECO:0000313" key="11">
    <source>
        <dbReference type="Proteomes" id="UP000663444"/>
    </source>
</evidence>
<evidence type="ECO:0000313" key="10">
    <source>
        <dbReference type="EMBL" id="QRJ65353.1"/>
    </source>
</evidence>
<keyword evidence="5 8" id="KW-1133">Transmembrane helix</keyword>
<evidence type="ECO:0000256" key="3">
    <source>
        <dbReference type="ARBA" id="ARBA00022475"/>
    </source>
</evidence>
<feature type="transmembrane region" description="Helical" evidence="8">
    <location>
        <begin position="381"/>
        <end position="404"/>
    </location>
</feature>
<dbReference type="InterPro" id="IPR050586">
    <property type="entry name" value="CPA3_Na-H_Antiporter_D"/>
</dbReference>
<feature type="domain" description="NADH:quinone oxidoreductase/Mrp antiporter transmembrane" evidence="9">
    <location>
        <begin position="137"/>
        <end position="430"/>
    </location>
</feature>
<reference evidence="10" key="1">
    <citation type="submission" date="2020-11" db="EMBL/GenBank/DDBJ databases">
        <title>Azospira restricta DSM 18626 genome sequence.</title>
        <authorList>
            <person name="Moe W.M."/>
        </authorList>
    </citation>
    <scope>NUCLEOTIDE SEQUENCE</scope>
    <source>
        <strain evidence="10">DSM 18626</strain>
    </source>
</reference>
<accession>A0A974SS65</accession>
<feature type="transmembrane region" description="Helical" evidence="8">
    <location>
        <begin position="116"/>
        <end position="135"/>
    </location>
</feature>
<feature type="transmembrane region" description="Helical" evidence="8">
    <location>
        <begin position="244"/>
        <end position="266"/>
    </location>
</feature>
<dbReference type="InterPro" id="IPR003918">
    <property type="entry name" value="NADH_UbQ_OxRdtase"/>
</dbReference>
<dbReference type="InterPro" id="IPR001750">
    <property type="entry name" value="ND/Mrp_TM"/>
</dbReference>
<comment type="similarity">
    <text evidence="2">Belongs to the CPA3 antiporters (TC 2.A.63) subunit D family.</text>
</comment>
<feature type="transmembrane region" description="Helical" evidence="8">
    <location>
        <begin position="213"/>
        <end position="232"/>
    </location>
</feature>
<keyword evidence="4 7" id="KW-0812">Transmembrane</keyword>
<dbReference type="GO" id="GO:0005886">
    <property type="term" value="C:plasma membrane"/>
    <property type="evidence" value="ECO:0007669"/>
    <property type="project" value="UniProtKB-SubCell"/>
</dbReference>
<dbReference type="Pfam" id="PF00361">
    <property type="entry name" value="Proton_antipo_M"/>
    <property type="match status" value="1"/>
</dbReference>
<dbReference type="GO" id="GO:0008137">
    <property type="term" value="F:NADH dehydrogenase (ubiquinone) activity"/>
    <property type="evidence" value="ECO:0007669"/>
    <property type="project" value="InterPro"/>
</dbReference>
<sequence>MSLAAHLPAHLPALQVVLPLLAAPVAVLMRSGNAAFVLVTAVAWAAFAVALGLWQQTGAGAVVSYAIGSWPAPWGIELRVDRLSAFVLVLVSGMAAVVLPYCRQSVAREIPKEQHYLFYAMFALCLTGLLGITITGDAFNVFVFLEVSSLSTYVLIALGRDRRALVAAYQYLIMGTIGATFIVIGVGLLYLSTGTLNLADIGARLPQVAGTRPVLAALAFLTVGICLKLALFPLHQWLPNAYTYAPSAVSAFLAATATKVSVYVLLRFYFSVFGESLVFDHLPLPEIMLLLSLAAMFVASAMAVFQDDLKRVFAYSSVAQIGYITLGLSFGSESGLTATVVHLFNHGLTKAALFMLAGCLVVVAGGTHLSRLAGIGKAMPVTTFGIVLGGLSLIGVPGTAGFVSKWYLVLAALEQGQWWLVMAIVASSLLAVVYVWRFVEIACFREPRADLATARRIPLSLQIPAGLLVAATVYFGLDTSFTVGSAGAAAAQLLGMQR</sequence>
<feature type="transmembrane region" description="Helical" evidence="8">
    <location>
        <begin position="416"/>
        <end position="436"/>
    </location>
</feature>
<evidence type="ECO:0000259" key="9">
    <source>
        <dbReference type="Pfam" id="PF00361"/>
    </source>
</evidence>
<evidence type="ECO:0000256" key="5">
    <source>
        <dbReference type="ARBA" id="ARBA00022989"/>
    </source>
</evidence>
<feature type="transmembrane region" description="Helical" evidence="8">
    <location>
        <begin position="457"/>
        <end position="477"/>
    </location>
</feature>
<keyword evidence="6 8" id="KW-0472">Membrane</keyword>
<feature type="transmembrane region" description="Helical" evidence="8">
    <location>
        <begin position="83"/>
        <end position="104"/>
    </location>
</feature>
<keyword evidence="11" id="KW-1185">Reference proteome</keyword>
<dbReference type="PRINTS" id="PR01437">
    <property type="entry name" value="NUOXDRDTASE4"/>
</dbReference>
<gene>
    <name evidence="10" type="ORF">IWH25_08525</name>
</gene>
<feature type="transmembrane region" description="Helical" evidence="8">
    <location>
        <begin position="286"/>
        <end position="305"/>
    </location>
</feature>
<feature type="transmembrane region" description="Helical" evidence="8">
    <location>
        <begin position="36"/>
        <end position="54"/>
    </location>
</feature>
<organism evidence="10 11">
    <name type="scientific">Azospira restricta</name>
    <dbReference type="NCBI Taxonomy" id="404405"/>
    <lineage>
        <taxon>Bacteria</taxon>
        <taxon>Pseudomonadati</taxon>
        <taxon>Pseudomonadota</taxon>
        <taxon>Betaproteobacteria</taxon>
        <taxon>Rhodocyclales</taxon>
        <taxon>Rhodocyclaceae</taxon>
        <taxon>Azospira</taxon>
    </lineage>
</organism>
<evidence type="ECO:0000256" key="1">
    <source>
        <dbReference type="ARBA" id="ARBA00004651"/>
    </source>
</evidence>
<evidence type="ECO:0000256" key="2">
    <source>
        <dbReference type="ARBA" id="ARBA00005346"/>
    </source>
</evidence>
<dbReference type="KEGG" id="ares:IWH25_08525"/>
<feature type="transmembrane region" description="Helical" evidence="8">
    <location>
        <begin position="312"/>
        <end position="331"/>
    </location>
</feature>
<dbReference type="GO" id="GO:0042773">
    <property type="term" value="P:ATP synthesis coupled electron transport"/>
    <property type="evidence" value="ECO:0007669"/>
    <property type="project" value="InterPro"/>
</dbReference>
<feature type="transmembrane region" description="Helical" evidence="8">
    <location>
        <begin position="351"/>
        <end position="369"/>
    </location>
</feature>
<evidence type="ECO:0000256" key="6">
    <source>
        <dbReference type="ARBA" id="ARBA00023136"/>
    </source>
</evidence>
<dbReference type="AlphaFoldDB" id="A0A974SS65"/>
<name>A0A974SS65_9RHOO</name>
<comment type="subcellular location">
    <subcellularLocation>
        <location evidence="1">Cell membrane</location>
        <topology evidence="1">Multi-pass membrane protein</topology>
    </subcellularLocation>
    <subcellularLocation>
        <location evidence="7">Membrane</location>
        <topology evidence="7">Multi-pass membrane protein</topology>
    </subcellularLocation>
</comment>
<dbReference type="Proteomes" id="UP000663444">
    <property type="component" value="Chromosome"/>
</dbReference>
<dbReference type="PANTHER" id="PTHR42703">
    <property type="entry name" value="NADH DEHYDROGENASE"/>
    <property type="match status" value="1"/>
</dbReference>
<evidence type="ECO:0000256" key="4">
    <source>
        <dbReference type="ARBA" id="ARBA00022692"/>
    </source>
</evidence>
<feature type="transmembrane region" description="Helical" evidence="8">
    <location>
        <begin position="12"/>
        <end position="29"/>
    </location>
</feature>
<dbReference type="RefSeq" id="WP_203388879.1">
    <property type="nucleotide sequence ID" value="NZ_CP064781.1"/>
</dbReference>
<evidence type="ECO:0000256" key="7">
    <source>
        <dbReference type="RuleBase" id="RU000320"/>
    </source>
</evidence>
<dbReference type="EMBL" id="CP064781">
    <property type="protein sequence ID" value="QRJ65353.1"/>
    <property type="molecule type" value="Genomic_DNA"/>
</dbReference>